<sequence length="693" mass="74973">MTDPPLGSPWEDLRAYVATPRLTGLRLSPDGTRLVASVSTLNKDKNAYVTSLWQVDPSGAQPARRLTRGVDGDAASAFTRGGDLLFTSKRTVPAGDEPAKDSTKALWCLPAGGGEAYVAGRRDGGWEAILTSTDADTVVLAAPAHPGTADEKADAERREARSKAKVSAILHKGVPVRFWDHDLGAETTRLFASSISDADDATLTAPRPLSGDVGGSLDGPFSLSADGQVAVSSWRTPQRKGDQHYSVAIWDVASGERRVIDATECDYEIPLVSPDGSLVAAICSTRPTPQRVSESWLVLIDATTGVSTPLARSWDRWGAPAAWSPDSKTLYVTADDDGDSPVFAVQVGQGANAGGLGIAQRDLSRQETADPRRLTGQGAFSSISVAPDGTLYALRSSYTDPGSIVRIDQSSGETTELKSPVTYPDLPGRLERIETEASDGARVPAYLLLPPDSSSEKPAPLALWIHGGPLGSWNAWSWRWCPWLLVSRGYAVVLPDPALSTGYGWDYIQRGWGRWGFEPFTDLMAVTDAVVARDDIDESRTVAMGGSFGGYMANWVAGQTDRFKAIVTHASLWNLETFGNTTDAPWFWANEMTPEMRAANSPHHQADKIVTPMLVVHGDKDYRVPIGEGLALWWALASGWDGEPDDLPHRFLYFPDENHWILTPNHARVWYETVLAFLARHVDGREIAGSELV</sequence>
<dbReference type="InterPro" id="IPR001375">
    <property type="entry name" value="Peptidase_S9_cat"/>
</dbReference>
<dbReference type="PANTHER" id="PTHR42776:SF13">
    <property type="entry name" value="DIPEPTIDYL-PEPTIDASE 5"/>
    <property type="match status" value="1"/>
</dbReference>
<dbReference type="Gene3D" id="3.40.50.1820">
    <property type="entry name" value="alpha/beta hydrolase"/>
    <property type="match status" value="1"/>
</dbReference>
<dbReference type="Pfam" id="PF00326">
    <property type="entry name" value="Peptidase_S9"/>
    <property type="match status" value="1"/>
</dbReference>
<evidence type="ECO:0000313" key="5">
    <source>
        <dbReference type="Proteomes" id="UP000291933"/>
    </source>
</evidence>
<evidence type="ECO:0000313" key="4">
    <source>
        <dbReference type="EMBL" id="TBT96435.1"/>
    </source>
</evidence>
<protein>
    <submittedName>
        <fullName evidence="4">S9 family peptidase</fullName>
    </submittedName>
</protein>
<dbReference type="AlphaFoldDB" id="A0A4Q9KQ05"/>
<feature type="domain" description="Peptidase S9 prolyl oligopeptidase catalytic" evidence="3">
    <location>
        <begin position="476"/>
        <end position="683"/>
    </location>
</feature>
<dbReference type="EMBL" id="SDMR01000001">
    <property type="protein sequence ID" value="TBT96435.1"/>
    <property type="molecule type" value="Genomic_DNA"/>
</dbReference>
<evidence type="ECO:0000256" key="2">
    <source>
        <dbReference type="ARBA" id="ARBA00022801"/>
    </source>
</evidence>
<dbReference type="PANTHER" id="PTHR42776">
    <property type="entry name" value="SERINE PEPTIDASE S9 FAMILY MEMBER"/>
    <property type="match status" value="1"/>
</dbReference>
<keyword evidence="5" id="KW-1185">Reference proteome</keyword>
<dbReference type="GO" id="GO:0004252">
    <property type="term" value="F:serine-type endopeptidase activity"/>
    <property type="evidence" value="ECO:0007669"/>
    <property type="project" value="TreeGrafter"/>
</dbReference>
<evidence type="ECO:0000256" key="1">
    <source>
        <dbReference type="ARBA" id="ARBA00022729"/>
    </source>
</evidence>
<dbReference type="SUPFAM" id="SSF53474">
    <property type="entry name" value="alpha/beta-Hydrolases"/>
    <property type="match status" value="1"/>
</dbReference>
<proteinExistence type="predicted"/>
<reference evidence="4 5" key="1">
    <citation type="submission" date="2019-01" db="EMBL/GenBank/DDBJ databases">
        <title>Lactibacter flavus gen. nov., sp. nov., a novel bacterium of the family Propionibacteriaceae isolated from raw milk and dairy products.</title>
        <authorList>
            <person name="Huptas C."/>
            <person name="Wenning M."/>
            <person name="Breitenwieser F."/>
            <person name="Doll E."/>
            <person name="Von Neubeck M."/>
            <person name="Busse H.-J."/>
            <person name="Scherer S."/>
        </authorList>
    </citation>
    <scope>NUCLEOTIDE SEQUENCE [LARGE SCALE GENOMIC DNA]</scope>
    <source>
        <strain evidence="4 5">DSM 22130</strain>
    </source>
</reference>
<dbReference type="GO" id="GO:0006508">
    <property type="term" value="P:proteolysis"/>
    <property type="evidence" value="ECO:0007669"/>
    <property type="project" value="InterPro"/>
</dbReference>
<dbReference type="InterPro" id="IPR029058">
    <property type="entry name" value="AB_hydrolase_fold"/>
</dbReference>
<organism evidence="4 5">
    <name type="scientific">Propioniciclava tarda</name>
    <dbReference type="NCBI Taxonomy" id="433330"/>
    <lineage>
        <taxon>Bacteria</taxon>
        <taxon>Bacillati</taxon>
        <taxon>Actinomycetota</taxon>
        <taxon>Actinomycetes</taxon>
        <taxon>Propionibacteriales</taxon>
        <taxon>Propionibacteriaceae</taxon>
        <taxon>Propioniciclava</taxon>
    </lineage>
</organism>
<comment type="caution">
    <text evidence="4">The sequence shown here is derived from an EMBL/GenBank/DDBJ whole genome shotgun (WGS) entry which is preliminary data.</text>
</comment>
<dbReference type="Proteomes" id="UP000291933">
    <property type="component" value="Unassembled WGS sequence"/>
</dbReference>
<keyword evidence="1" id="KW-0732">Signal</keyword>
<keyword evidence="2" id="KW-0378">Hydrolase</keyword>
<dbReference type="SUPFAM" id="SSF82171">
    <property type="entry name" value="DPP6 N-terminal domain-like"/>
    <property type="match status" value="1"/>
</dbReference>
<dbReference type="InterPro" id="IPR011042">
    <property type="entry name" value="6-blade_b-propeller_TolB-like"/>
</dbReference>
<name>A0A4Q9KQ05_PROTD</name>
<dbReference type="Gene3D" id="2.120.10.30">
    <property type="entry name" value="TolB, C-terminal domain"/>
    <property type="match status" value="2"/>
</dbReference>
<dbReference type="OrthoDB" id="3325701at2"/>
<accession>A0A4Q9KQ05</accession>
<evidence type="ECO:0000259" key="3">
    <source>
        <dbReference type="Pfam" id="PF00326"/>
    </source>
</evidence>
<gene>
    <name evidence="4" type="ORF">ET996_00170</name>
</gene>